<evidence type="ECO:0008006" key="5">
    <source>
        <dbReference type="Google" id="ProtNLM"/>
    </source>
</evidence>
<evidence type="ECO:0000313" key="3">
    <source>
        <dbReference type="EMBL" id="KAH0816305.1"/>
    </source>
</evidence>
<dbReference type="Pfam" id="PF02545">
    <property type="entry name" value="Maf"/>
    <property type="match status" value="1"/>
</dbReference>
<evidence type="ECO:0000313" key="4">
    <source>
        <dbReference type="Proteomes" id="UP000719412"/>
    </source>
</evidence>
<dbReference type="Gene3D" id="3.90.950.10">
    <property type="match status" value="1"/>
</dbReference>
<dbReference type="EMBL" id="JABDTM020021750">
    <property type="protein sequence ID" value="KAH0816305.1"/>
    <property type="molecule type" value="Genomic_DNA"/>
</dbReference>
<dbReference type="PANTHER" id="PTHR43213:SF5">
    <property type="entry name" value="BIFUNCTIONAL DTTP_UTP PYROPHOSPHATASE_METHYLTRANSFERASE PROTEIN-RELATED"/>
    <property type="match status" value="1"/>
</dbReference>
<dbReference type="PANTHER" id="PTHR43213">
    <property type="entry name" value="BIFUNCTIONAL DTTP/UTP PYROPHOSPHATASE/METHYLTRANSFERASE PROTEIN-RELATED"/>
    <property type="match status" value="1"/>
</dbReference>
<dbReference type="Proteomes" id="UP000719412">
    <property type="component" value="Unassembled WGS sequence"/>
</dbReference>
<dbReference type="NCBIfam" id="TIGR00172">
    <property type="entry name" value="maf"/>
    <property type="match status" value="1"/>
</dbReference>
<protein>
    <recommendedName>
        <fullName evidence="5">Maf-like protein</fullName>
    </recommendedName>
</protein>
<comment type="caution">
    <text evidence="3">The sequence shown here is derived from an EMBL/GenBank/DDBJ whole genome shotgun (WGS) entry which is preliminary data.</text>
</comment>
<reference evidence="3" key="1">
    <citation type="journal article" date="2020" name="J Insects Food Feed">
        <title>The yellow mealworm (Tenebrio molitor) genome: a resource for the emerging insects as food and feed industry.</title>
        <authorList>
            <person name="Eriksson T."/>
            <person name="Andere A."/>
            <person name="Kelstrup H."/>
            <person name="Emery V."/>
            <person name="Picard C."/>
        </authorList>
    </citation>
    <scope>NUCLEOTIDE SEQUENCE</scope>
    <source>
        <strain evidence="3">Stoneville</strain>
        <tissue evidence="3">Whole head</tissue>
    </source>
</reference>
<accession>A0A8J6LD59</accession>
<name>A0A8J6LD59_TENMO</name>
<dbReference type="HAMAP" id="MF_00528">
    <property type="entry name" value="Maf"/>
    <property type="match status" value="1"/>
</dbReference>
<keyword evidence="4" id="KW-1185">Reference proteome</keyword>
<dbReference type="SUPFAM" id="SSF52972">
    <property type="entry name" value="ITPase-like"/>
    <property type="match status" value="1"/>
</dbReference>
<gene>
    <name evidence="3" type="ORF">GEV33_006486</name>
</gene>
<dbReference type="GO" id="GO:0047429">
    <property type="term" value="F:nucleoside triphosphate diphosphatase activity"/>
    <property type="evidence" value="ECO:0007669"/>
    <property type="project" value="InterPro"/>
</dbReference>
<dbReference type="InterPro" id="IPR029001">
    <property type="entry name" value="ITPase-like_fam"/>
</dbReference>
<evidence type="ECO:0000256" key="2">
    <source>
        <dbReference type="ARBA" id="ARBA00022801"/>
    </source>
</evidence>
<sequence length="273" mass="30203">MLEPLVSKLNELRVILASGSQQRAALLRSTNLKFEIVPSNFEENLDPREHTFSDFVEKTALGKVNDVWERLKNDPVTPDVIIGVDTMVAFNGRMYGKPRTKDEAIKTITDCSLTQSNLPNTVYSGVVVKYKDEIRKFTEVTTVYMARLTPEEVLAYVETGEPMGKAGGYGIQGIASTFVERIEERASSMGQSSRQSRSDVAAERTWCACSSTQLHVLYTLFDCVVVNFILPVEKMVLGSGSCHKKCGRIRTKEVASHMDGSGDLNARTGHAIV</sequence>
<comment type="cofactor">
    <cofactor evidence="1">
        <name>a divalent metal cation</name>
        <dbReference type="ChEBI" id="CHEBI:60240"/>
    </cofactor>
</comment>
<dbReference type="AlphaFoldDB" id="A0A8J6LD59"/>
<dbReference type="InterPro" id="IPR003697">
    <property type="entry name" value="Maf-like"/>
</dbReference>
<proteinExistence type="inferred from homology"/>
<evidence type="ECO:0000256" key="1">
    <source>
        <dbReference type="ARBA" id="ARBA00001968"/>
    </source>
</evidence>
<organism evidence="3 4">
    <name type="scientific">Tenebrio molitor</name>
    <name type="common">Yellow mealworm beetle</name>
    <dbReference type="NCBI Taxonomy" id="7067"/>
    <lineage>
        <taxon>Eukaryota</taxon>
        <taxon>Metazoa</taxon>
        <taxon>Ecdysozoa</taxon>
        <taxon>Arthropoda</taxon>
        <taxon>Hexapoda</taxon>
        <taxon>Insecta</taxon>
        <taxon>Pterygota</taxon>
        <taxon>Neoptera</taxon>
        <taxon>Endopterygota</taxon>
        <taxon>Coleoptera</taxon>
        <taxon>Polyphaga</taxon>
        <taxon>Cucujiformia</taxon>
        <taxon>Tenebrionidae</taxon>
        <taxon>Tenebrio</taxon>
    </lineage>
</organism>
<dbReference type="CDD" id="cd00555">
    <property type="entry name" value="Maf"/>
    <property type="match status" value="1"/>
</dbReference>
<keyword evidence="2" id="KW-0378">Hydrolase</keyword>
<reference evidence="3" key="2">
    <citation type="submission" date="2021-08" db="EMBL/GenBank/DDBJ databases">
        <authorList>
            <person name="Eriksson T."/>
        </authorList>
    </citation>
    <scope>NUCLEOTIDE SEQUENCE</scope>
    <source>
        <strain evidence="3">Stoneville</strain>
        <tissue evidence="3">Whole head</tissue>
    </source>
</reference>